<protein>
    <submittedName>
        <fullName evidence="1">Uncharacterized protein</fullName>
    </submittedName>
</protein>
<accession>A0A935MBN1</accession>
<dbReference type="Proteomes" id="UP000726105">
    <property type="component" value="Unassembled WGS sequence"/>
</dbReference>
<proteinExistence type="predicted"/>
<gene>
    <name evidence="1" type="ORF">IPI13_17950</name>
</gene>
<evidence type="ECO:0000313" key="2">
    <source>
        <dbReference type="Proteomes" id="UP000726105"/>
    </source>
</evidence>
<dbReference type="EMBL" id="JADJIB010000019">
    <property type="protein sequence ID" value="MBK7274933.1"/>
    <property type="molecule type" value="Genomic_DNA"/>
</dbReference>
<evidence type="ECO:0000313" key="1">
    <source>
        <dbReference type="EMBL" id="MBK7274933.1"/>
    </source>
</evidence>
<name>A0A935MBN1_9MICO</name>
<organism evidence="1 2">
    <name type="scientific">Candidatus Phosphoribacter hodrii</name>
    <dbReference type="NCBI Taxonomy" id="2953743"/>
    <lineage>
        <taxon>Bacteria</taxon>
        <taxon>Bacillati</taxon>
        <taxon>Actinomycetota</taxon>
        <taxon>Actinomycetes</taxon>
        <taxon>Micrococcales</taxon>
        <taxon>Dermatophilaceae</taxon>
        <taxon>Candidatus Phosphoribacter</taxon>
    </lineage>
</organism>
<reference evidence="1 2" key="1">
    <citation type="submission" date="2020-10" db="EMBL/GenBank/DDBJ databases">
        <title>Connecting structure to function with the recovery of over 1000 high-quality activated sludge metagenome-assembled genomes encoding full-length rRNA genes using long-read sequencing.</title>
        <authorList>
            <person name="Singleton C.M."/>
            <person name="Petriglieri F."/>
            <person name="Kristensen J.M."/>
            <person name="Kirkegaard R.H."/>
            <person name="Michaelsen T.Y."/>
            <person name="Andersen M.H."/>
            <person name="Karst S.M."/>
            <person name="Dueholm M.S."/>
            <person name="Nielsen P.H."/>
            <person name="Albertsen M."/>
        </authorList>
    </citation>
    <scope>NUCLEOTIDE SEQUENCE [LARGE SCALE GENOMIC DNA]</scope>
    <source>
        <strain evidence="1">Ega_18-Q3-R5-49_MAXAC.001</strain>
    </source>
</reference>
<dbReference type="AlphaFoldDB" id="A0A935MBN1"/>
<sequence>MTTTTDDVATTLGVSSPTDLQVSQWELWIGDATRAIDRWAERNGYTGLLNAADVDYVVREAVAAKRPDNATQVEVAVDDGRVSRRYESGAGQITILPEWLDLLTPATATTGGAFSIRPTSTPDTYAARAERACAAGYERRW</sequence>
<comment type="caution">
    <text evidence="1">The sequence shown here is derived from an EMBL/GenBank/DDBJ whole genome shotgun (WGS) entry which is preliminary data.</text>
</comment>